<evidence type="ECO:0000259" key="7">
    <source>
        <dbReference type="PROSITE" id="PS51296"/>
    </source>
</evidence>
<dbReference type="SUPFAM" id="SSF50022">
    <property type="entry name" value="ISP domain"/>
    <property type="match status" value="1"/>
</dbReference>
<keyword evidence="5" id="KW-0408">Iron</keyword>
<proteinExistence type="predicted"/>
<keyword evidence="3" id="KW-0479">Metal-binding</keyword>
<dbReference type="KEGG" id="parq:DSM112329_00380"/>
<dbReference type="Pfam" id="PF00848">
    <property type="entry name" value="Ring_hydroxyl_A"/>
    <property type="match status" value="1"/>
</dbReference>
<evidence type="ECO:0000256" key="1">
    <source>
        <dbReference type="ARBA" id="ARBA00001962"/>
    </source>
</evidence>
<gene>
    <name evidence="8" type="primary">yeaW</name>
    <name evidence="8" type="ORF">DSM112329_00380</name>
</gene>
<evidence type="ECO:0000256" key="3">
    <source>
        <dbReference type="ARBA" id="ARBA00022723"/>
    </source>
</evidence>
<keyword evidence="8" id="KW-0503">Monooxygenase</keyword>
<name>A0AAU7API7_9ACTN</name>
<dbReference type="GO" id="GO:0016705">
    <property type="term" value="F:oxidoreductase activity, acting on paired donors, with incorporation or reduction of molecular oxygen"/>
    <property type="evidence" value="ECO:0007669"/>
    <property type="project" value="UniProtKB-ARBA"/>
</dbReference>
<evidence type="ECO:0000256" key="5">
    <source>
        <dbReference type="ARBA" id="ARBA00023004"/>
    </source>
</evidence>
<dbReference type="GO" id="GO:0051537">
    <property type="term" value="F:2 iron, 2 sulfur cluster binding"/>
    <property type="evidence" value="ECO:0007669"/>
    <property type="project" value="UniProtKB-KW"/>
</dbReference>
<dbReference type="SUPFAM" id="SSF55961">
    <property type="entry name" value="Bet v1-like"/>
    <property type="match status" value="1"/>
</dbReference>
<feature type="domain" description="Rieske" evidence="7">
    <location>
        <begin position="54"/>
        <end position="162"/>
    </location>
</feature>
<dbReference type="PRINTS" id="PR00090">
    <property type="entry name" value="RNGDIOXGNASE"/>
</dbReference>
<evidence type="ECO:0000256" key="6">
    <source>
        <dbReference type="ARBA" id="ARBA00023014"/>
    </source>
</evidence>
<dbReference type="GO" id="GO:0004497">
    <property type="term" value="F:monooxygenase activity"/>
    <property type="evidence" value="ECO:0007669"/>
    <property type="project" value="UniProtKB-KW"/>
</dbReference>
<dbReference type="RefSeq" id="WP_354700117.1">
    <property type="nucleotide sequence ID" value="NZ_CP114014.1"/>
</dbReference>
<sequence>MQRHVQIDVAERFFKYLKGRDTDFAQRELPIAAKSYFDDEYAARERDLVFRTRPIVVAHSSELDGPGSFVTRDIVGAPLLIVRQADGTLKAFSNVCRHRGAKVALEGAGCAQRFKCPYHAWTYNLDGSLKNIPFDEGFDGLDRSQYGLIELPVDERHGLVWAVATPGEPLDIAAMIGDEMDGDLSAFELDKYTLVREATYEEDMNWKVVADGFLDPYHLQFVHPKTVGPFFNTNVYTLDVLGPDVARLVVSRKSIHDIREQDPAEVDLLPHVICNYILLPNTFVAVEPRHFEVWTISPHPTDAQKCKVTLRFLLRNAPTTEREESYLEKNWKLLVHTVVDEDWGVGRALQAGLPHGQVKETISGRNEAPIQFLHGNLAAILSGDAADAMAGADEPYPRRYGNLVGEAS</sequence>
<dbReference type="PROSITE" id="PS51296">
    <property type="entry name" value="RIESKE"/>
    <property type="match status" value="1"/>
</dbReference>
<comment type="cofactor">
    <cofactor evidence="1">
        <name>Fe cation</name>
        <dbReference type="ChEBI" id="CHEBI:24875"/>
    </cofactor>
</comment>
<dbReference type="CDD" id="cd03469">
    <property type="entry name" value="Rieske_RO_Alpha_N"/>
    <property type="match status" value="1"/>
</dbReference>
<evidence type="ECO:0000313" key="8">
    <source>
        <dbReference type="EMBL" id="XAY03561.1"/>
    </source>
</evidence>
<dbReference type="PANTHER" id="PTHR43756:SF5">
    <property type="entry name" value="CHOLINE MONOOXYGENASE, CHLOROPLASTIC"/>
    <property type="match status" value="1"/>
</dbReference>
<dbReference type="Gene3D" id="2.102.10.10">
    <property type="entry name" value="Rieske [2Fe-2S] iron-sulphur domain"/>
    <property type="match status" value="1"/>
</dbReference>
<evidence type="ECO:0000256" key="4">
    <source>
        <dbReference type="ARBA" id="ARBA00023002"/>
    </source>
</evidence>
<accession>A0AAU7API7</accession>
<dbReference type="EMBL" id="CP114014">
    <property type="protein sequence ID" value="XAY03561.1"/>
    <property type="molecule type" value="Genomic_DNA"/>
</dbReference>
<dbReference type="InterPro" id="IPR015879">
    <property type="entry name" value="Ring_hydroxy_dOase_asu_C_dom"/>
</dbReference>
<dbReference type="InterPro" id="IPR001663">
    <property type="entry name" value="Rng_hydr_dOase-A"/>
</dbReference>
<dbReference type="GO" id="GO:0005506">
    <property type="term" value="F:iron ion binding"/>
    <property type="evidence" value="ECO:0007669"/>
    <property type="project" value="InterPro"/>
</dbReference>
<reference evidence="8" key="1">
    <citation type="submission" date="2022-12" db="EMBL/GenBank/DDBJ databases">
        <title>Paraconexibacter alkalitolerans sp. nov. and Baekduia alba sp. nov., isolated from soil and emended description of the genera Paraconexibacter (Chun et al., 2020) and Baekduia (An et al., 2020).</title>
        <authorList>
            <person name="Vieira S."/>
            <person name="Huber K.J."/>
            <person name="Geppert A."/>
            <person name="Wolf J."/>
            <person name="Neumann-Schaal M."/>
            <person name="Muesken M."/>
            <person name="Overmann J."/>
        </authorList>
    </citation>
    <scope>NUCLEOTIDE SEQUENCE</scope>
    <source>
        <strain evidence="8">AEG42_29</strain>
    </source>
</reference>
<keyword evidence="2" id="KW-0001">2Fe-2S</keyword>
<dbReference type="EC" id="1.14.13.239" evidence="8"/>
<keyword evidence="6" id="KW-0411">Iron-sulfur</keyword>
<dbReference type="AlphaFoldDB" id="A0AAU7API7"/>
<dbReference type="InterPro" id="IPR036922">
    <property type="entry name" value="Rieske_2Fe-2S_sf"/>
</dbReference>
<evidence type="ECO:0000256" key="2">
    <source>
        <dbReference type="ARBA" id="ARBA00022714"/>
    </source>
</evidence>
<dbReference type="InterPro" id="IPR017941">
    <property type="entry name" value="Rieske_2Fe-2S"/>
</dbReference>
<protein>
    <submittedName>
        <fullName evidence="8">Carnitine monooxygenase oxygenase subunit</fullName>
        <ecNumber evidence="8">1.14.13.239</ecNumber>
    </submittedName>
</protein>
<dbReference type="Gene3D" id="3.90.380.10">
    <property type="entry name" value="Naphthalene 1,2-dioxygenase Alpha Subunit, Chain A, domain 1"/>
    <property type="match status" value="2"/>
</dbReference>
<keyword evidence="4 8" id="KW-0560">Oxidoreductase</keyword>
<dbReference type="PANTHER" id="PTHR43756">
    <property type="entry name" value="CHOLINE MONOOXYGENASE, CHLOROPLASTIC"/>
    <property type="match status" value="1"/>
</dbReference>
<organism evidence="8">
    <name type="scientific">Paraconexibacter sp. AEG42_29</name>
    <dbReference type="NCBI Taxonomy" id="2997339"/>
    <lineage>
        <taxon>Bacteria</taxon>
        <taxon>Bacillati</taxon>
        <taxon>Actinomycetota</taxon>
        <taxon>Thermoleophilia</taxon>
        <taxon>Solirubrobacterales</taxon>
        <taxon>Paraconexibacteraceae</taxon>
        <taxon>Paraconexibacter</taxon>
    </lineage>
</organism>
<dbReference type="Pfam" id="PF00355">
    <property type="entry name" value="Rieske"/>
    <property type="match status" value="1"/>
</dbReference>